<dbReference type="EMBL" id="UINC01101302">
    <property type="protein sequence ID" value="SVC62003.1"/>
    <property type="molecule type" value="Genomic_DNA"/>
</dbReference>
<evidence type="ECO:0000256" key="1">
    <source>
        <dbReference type="SAM" id="MobiDB-lite"/>
    </source>
</evidence>
<feature type="non-terminal residue" evidence="2">
    <location>
        <position position="173"/>
    </location>
</feature>
<reference evidence="2" key="1">
    <citation type="submission" date="2018-05" db="EMBL/GenBank/DDBJ databases">
        <authorList>
            <person name="Lanie J.A."/>
            <person name="Ng W.-L."/>
            <person name="Kazmierczak K.M."/>
            <person name="Andrzejewski T.M."/>
            <person name="Davidsen T.M."/>
            <person name="Wayne K.J."/>
            <person name="Tettelin H."/>
            <person name="Glass J.I."/>
            <person name="Rusch D."/>
            <person name="Podicherti R."/>
            <person name="Tsui H.-C.T."/>
            <person name="Winkler M.E."/>
        </authorList>
    </citation>
    <scope>NUCLEOTIDE SEQUENCE</scope>
</reference>
<name>A0A382NLB6_9ZZZZ</name>
<sequence>MFLDLLDKEMMQGQATPTLAIQKYRSSTGDKKAGNLTYKPHKITHALKVLGGNVPKELQWQYDIMVTRLSNDMLMDFRALEAKFPNEVVVTAYPNGEVSAFIIKKGKRNNYKTLKASYGDTLDAFYIDFLELIEKPGGLVRKSAKGKEREYTPGKAGGKGGLKFRAQTHEDGG</sequence>
<proteinExistence type="predicted"/>
<accession>A0A382NLB6</accession>
<gene>
    <name evidence="2" type="ORF">METZ01_LOCUS314857</name>
</gene>
<protein>
    <submittedName>
        <fullName evidence="2">Uncharacterized protein</fullName>
    </submittedName>
</protein>
<evidence type="ECO:0000313" key="2">
    <source>
        <dbReference type="EMBL" id="SVC62003.1"/>
    </source>
</evidence>
<feature type="region of interest" description="Disordered" evidence="1">
    <location>
        <begin position="143"/>
        <end position="173"/>
    </location>
</feature>
<dbReference type="AlphaFoldDB" id="A0A382NLB6"/>
<organism evidence="2">
    <name type="scientific">marine metagenome</name>
    <dbReference type="NCBI Taxonomy" id="408172"/>
    <lineage>
        <taxon>unclassified sequences</taxon>
        <taxon>metagenomes</taxon>
        <taxon>ecological metagenomes</taxon>
    </lineage>
</organism>